<gene>
    <name evidence="1" type="ORF">METZ01_LOCUS497815</name>
</gene>
<evidence type="ECO:0008006" key="2">
    <source>
        <dbReference type="Google" id="ProtNLM"/>
    </source>
</evidence>
<organism evidence="1">
    <name type="scientific">marine metagenome</name>
    <dbReference type="NCBI Taxonomy" id="408172"/>
    <lineage>
        <taxon>unclassified sequences</taxon>
        <taxon>metagenomes</taxon>
        <taxon>ecological metagenomes</taxon>
    </lineage>
</organism>
<dbReference type="EMBL" id="UINC01218086">
    <property type="protein sequence ID" value="SVE44961.1"/>
    <property type="molecule type" value="Genomic_DNA"/>
</dbReference>
<accession>A0A383DKI0</accession>
<protein>
    <recommendedName>
        <fullName evidence="2">Prolyl 4-hydroxylase alpha subunit Fe(2+) 2OG dioxygenase domain-containing protein</fullName>
    </recommendedName>
</protein>
<proteinExistence type="predicted"/>
<dbReference type="AlphaFoldDB" id="A0A383DKI0"/>
<name>A0A383DKI0_9ZZZZ</name>
<reference evidence="1" key="1">
    <citation type="submission" date="2018-05" db="EMBL/GenBank/DDBJ databases">
        <authorList>
            <person name="Lanie J.A."/>
            <person name="Ng W.-L."/>
            <person name="Kazmierczak K.M."/>
            <person name="Andrzejewski T.M."/>
            <person name="Davidsen T.M."/>
            <person name="Wayne K.J."/>
            <person name="Tettelin H."/>
            <person name="Glass J.I."/>
            <person name="Rusch D."/>
            <person name="Podicherti R."/>
            <person name="Tsui H.-C.T."/>
            <person name="Winkler M.E."/>
        </authorList>
    </citation>
    <scope>NUCLEOTIDE SEQUENCE</scope>
</reference>
<sequence>MIEQPSIPKIIDSNIFNVDQNKERDIKITKIDIEDEFSLKVAEIPDVYEDYVSVRQFALELPCMFAQAVDKNTSYPGYRGHYICDQTPLWTLINDVLLKHFSDEWGGQHTKPIYFPFTTGIINTKHIQKRTSLIRPFASLLPHQDKMPPSPGYFAGLIYLNLPNECAGGTGFYTSSVDGQLIYESKMTPNAMVLYQQRIPHSAEIKYDDYSEKFRITQNFFIGDKYYWF</sequence>
<evidence type="ECO:0000313" key="1">
    <source>
        <dbReference type="EMBL" id="SVE44961.1"/>
    </source>
</evidence>